<evidence type="ECO:0000256" key="6">
    <source>
        <dbReference type="SAM" id="MobiDB-lite"/>
    </source>
</evidence>
<gene>
    <name evidence="8" type="ORF">QYE76_036193</name>
</gene>
<feature type="compositionally biased region" description="Polar residues" evidence="6">
    <location>
        <begin position="140"/>
        <end position="150"/>
    </location>
</feature>
<evidence type="ECO:0000256" key="2">
    <source>
        <dbReference type="ARBA" id="ARBA00023015"/>
    </source>
</evidence>
<dbReference type="PROSITE" id="PS51294">
    <property type="entry name" value="HTH_MYB"/>
    <property type="match status" value="1"/>
</dbReference>
<organism evidence="8 9">
    <name type="scientific">Lolium multiflorum</name>
    <name type="common">Italian ryegrass</name>
    <name type="synonym">Lolium perenne subsp. multiflorum</name>
    <dbReference type="NCBI Taxonomy" id="4521"/>
    <lineage>
        <taxon>Eukaryota</taxon>
        <taxon>Viridiplantae</taxon>
        <taxon>Streptophyta</taxon>
        <taxon>Embryophyta</taxon>
        <taxon>Tracheophyta</taxon>
        <taxon>Spermatophyta</taxon>
        <taxon>Magnoliopsida</taxon>
        <taxon>Liliopsida</taxon>
        <taxon>Poales</taxon>
        <taxon>Poaceae</taxon>
        <taxon>BOP clade</taxon>
        <taxon>Pooideae</taxon>
        <taxon>Poodae</taxon>
        <taxon>Poeae</taxon>
        <taxon>Poeae Chloroplast Group 2 (Poeae type)</taxon>
        <taxon>Loliodinae</taxon>
        <taxon>Loliinae</taxon>
        <taxon>Lolium</taxon>
    </lineage>
</organism>
<sequence length="150" mass="16811">MRGFERRGVRQYNRSDEPRMRWTEELHRQFIEAVHCLGGPDEATPKRILQLMGEKGVSISHIKSHLQMHRSSSSNNSNNSDTPANTFVDHHQDQCVDDASQEWNPAAASNMINASSCKVRRCRGARPPPLDLAALPNTVHRGSSQKLGAE</sequence>
<evidence type="ECO:0000256" key="4">
    <source>
        <dbReference type="ARBA" id="ARBA00023163"/>
    </source>
</evidence>
<evidence type="ECO:0000313" key="8">
    <source>
        <dbReference type="EMBL" id="KAK1612520.1"/>
    </source>
</evidence>
<dbReference type="PANTHER" id="PTHR31314">
    <property type="entry name" value="MYB FAMILY TRANSCRIPTION FACTOR PHL7-LIKE"/>
    <property type="match status" value="1"/>
</dbReference>
<reference evidence="8" key="1">
    <citation type="submission" date="2023-07" db="EMBL/GenBank/DDBJ databases">
        <title>A chromosome-level genome assembly of Lolium multiflorum.</title>
        <authorList>
            <person name="Chen Y."/>
            <person name="Copetti D."/>
            <person name="Kolliker R."/>
            <person name="Studer B."/>
        </authorList>
    </citation>
    <scope>NUCLEOTIDE SEQUENCE</scope>
    <source>
        <strain evidence="8">02402/16</strain>
        <tissue evidence="8">Leaf</tissue>
    </source>
</reference>
<comment type="caution">
    <text evidence="8">The sequence shown here is derived from an EMBL/GenBank/DDBJ whole genome shotgun (WGS) entry which is preliminary data.</text>
</comment>
<dbReference type="InterPro" id="IPR017930">
    <property type="entry name" value="Myb_dom"/>
</dbReference>
<keyword evidence="3" id="KW-0238">DNA-binding</keyword>
<evidence type="ECO:0000256" key="3">
    <source>
        <dbReference type="ARBA" id="ARBA00023125"/>
    </source>
</evidence>
<dbReference type="AlphaFoldDB" id="A0AAD8R1Y3"/>
<keyword evidence="4" id="KW-0804">Transcription</keyword>
<dbReference type="EMBL" id="JAUUTY010000007">
    <property type="protein sequence ID" value="KAK1612520.1"/>
    <property type="molecule type" value="Genomic_DNA"/>
</dbReference>
<name>A0AAD8R1Y3_LOLMU</name>
<dbReference type="GO" id="GO:0003700">
    <property type="term" value="F:DNA-binding transcription factor activity"/>
    <property type="evidence" value="ECO:0007669"/>
    <property type="project" value="InterPro"/>
</dbReference>
<dbReference type="InterPro" id="IPR001005">
    <property type="entry name" value="SANT/Myb"/>
</dbReference>
<dbReference type="InterPro" id="IPR006447">
    <property type="entry name" value="Myb_dom_plants"/>
</dbReference>
<feature type="region of interest" description="Disordered" evidence="6">
    <location>
        <begin position="127"/>
        <end position="150"/>
    </location>
</feature>
<dbReference type="FunFam" id="1.10.10.60:FF:000007">
    <property type="entry name" value="Two-component response regulator"/>
    <property type="match status" value="1"/>
</dbReference>
<keyword evidence="5" id="KW-0539">Nucleus</keyword>
<dbReference type="InterPro" id="IPR009057">
    <property type="entry name" value="Homeodomain-like_sf"/>
</dbReference>
<dbReference type="PANTHER" id="PTHR31314:SF113">
    <property type="entry name" value="MYB FAMILY TRANSCRIPTION FACTOR MPH1"/>
    <property type="match status" value="1"/>
</dbReference>
<dbReference type="Proteomes" id="UP001231189">
    <property type="component" value="Unassembled WGS sequence"/>
</dbReference>
<dbReference type="Pfam" id="PF00249">
    <property type="entry name" value="Myb_DNA-binding"/>
    <property type="match status" value="1"/>
</dbReference>
<keyword evidence="9" id="KW-1185">Reference proteome</keyword>
<feature type="region of interest" description="Disordered" evidence="6">
    <location>
        <begin position="65"/>
        <end position="102"/>
    </location>
</feature>
<keyword evidence="2" id="KW-0805">Transcription regulation</keyword>
<evidence type="ECO:0000313" key="9">
    <source>
        <dbReference type="Proteomes" id="UP001231189"/>
    </source>
</evidence>
<evidence type="ECO:0000259" key="7">
    <source>
        <dbReference type="PROSITE" id="PS51294"/>
    </source>
</evidence>
<proteinExistence type="predicted"/>
<dbReference type="SUPFAM" id="SSF46689">
    <property type="entry name" value="Homeodomain-like"/>
    <property type="match status" value="1"/>
</dbReference>
<comment type="subcellular location">
    <subcellularLocation>
        <location evidence="1">Nucleus</location>
    </subcellularLocation>
</comment>
<evidence type="ECO:0000256" key="1">
    <source>
        <dbReference type="ARBA" id="ARBA00004123"/>
    </source>
</evidence>
<protein>
    <recommendedName>
        <fullName evidence="7">HTH myb-type domain-containing protein</fullName>
    </recommendedName>
</protein>
<dbReference type="NCBIfam" id="TIGR01557">
    <property type="entry name" value="myb_SHAQKYF"/>
    <property type="match status" value="1"/>
</dbReference>
<evidence type="ECO:0000256" key="5">
    <source>
        <dbReference type="ARBA" id="ARBA00023242"/>
    </source>
</evidence>
<dbReference type="GO" id="GO:0005634">
    <property type="term" value="C:nucleus"/>
    <property type="evidence" value="ECO:0007669"/>
    <property type="project" value="UniProtKB-SubCell"/>
</dbReference>
<dbReference type="Gene3D" id="1.10.10.60">
    <property type="entry name" value="Homeodomain-like"/>
    <property type="match status" value="1"/>
</dbReference>
<feature type="compositionally biased region" description="Low complexity" evidence="6">
    <location>
        <begin position="71"/>
        <end position="80"/>
    </location>
</feature>
<accession>A0AAD8R1Y3</accession>
<feature type="domain" description="HTH myb-type" evidence="7">
    <location>
        <begin position="14"/>
        <end position="74"/>
    </location>
</feature>
<dbReference type="GO" id="GO:0003677">
    <property type="term" value="F:DNA binding"/>
    <property type="evidence" value="ECO:0007669"/>
    <property type="project" value="UniProtKB-KW"/>
</dbReference>
<dbReference type="InterPro" id="IPR046955">
    <property type="entry name" value="PHR1-like"/>
</dbReference>